<protein>
    <submittedName>
        <fullName evidence="2">Uncharacterized protein</fullName>
    </submittedName>
</protein>
<proteinExistence type="predicted"/>
<accession>A0A8J5GD90</accession>
<sequence>MPTHGLSACSGRRQGGLRRMEKRSQRMHAPLTTMGGGDCEGERGKRLSALCDVSGVRKERDSGDIRLWGERKRKGRAEEGGSGPTAPREKAKTATPLSLVAILATCASLHLRQKKSLPPSPKTLLIPLPFCSVPPPPSSSPIKRGAPSSSTISDKGTAPPPLSTISGRCSVPSLSSSPISRGAPLSEHHLPPSLSSSTINSRGAIPSPFEHHQH</sequence>
<dbReference type="EMBL" id="JACMSC010000010">
    <property type="protein sequence ID" value="KAG6503641.1"/>
    <property type="molecule type" value="Genomic_DNA"/>
</dbReference>
<evidence type="ECO:0000313" key="3">
    <source>
        <dbReference type="Proteomes" id="UP000734854"/>
    </source>
</evidence>
<feature type="region of interest" description="Disordered" evidence="1">
    <location>
        <begin position="1"/>
        <end position="42"/>
    </location>
</feature>
<gene>
    <name evidence="2" type="ORF">ZIOFF_035958</name>
</gene>
<organism evidence="2 3">
    <name type="scientific">Zingiber officinale</name>
    <name type="common">Ginger</name>
    <name type="synonym">Amomum zingiber</name>
    <dbReference type="NCBI Taxonomy" id="94328"/>
    <lineage>
        <taxon>Eukaryota</taxon>
        <taxon>Viridiplantae</taxon>
        <taxon>Streptophyta</taxon>
        <taxon>Embryophyta</taxon>
        <taxon>Tracheophyta</taxon>
        <taxon>Spermatophyta</taxon>
        <taxon>Magnoliopsida</taxon>
        <taxon>Liliopsida</taxon>
        <taxon>Zingiberales</taxon>
        <taxon>Zingiberaceae</taxon>
        <taxon>Zingiber</taxon>
    </lineage>
</organism>
<name>A0A8J5GD90_ZINOF</name>
<feature type="region of interest" description="Disordered" evidence="1">
    <location>
        <begin position="135"/>
        <end position="214"/>
    </location>
</feature>
<feature type="compositionally biased region" description="Low complexity" evidence="1">
    <location>
        <begin position="166"/>
        <end position="197"/>
    </location>
</feature>
<comment type="caution">
    <text evidence="2">The sequence shown here is derived from an EMBL/GenBank/DDBJ whole genome shotgun (WGS) entry which is preliminary data.</text>
</comment>
<reference evidence="2 3" key="1">
    <citation type="submission" date="2020-08" db="EMBL/GenBank/DDBJ databases">
        <title>Plant Genome Project.</title>
        <authorList>
            <person name="Zhang R.-G."/>
        </authorList>
    </citation>
    <scope>NUCLEOTIDE SEQUENCE [LARGE SCALE GENOMIC DNA]</scope>
    <source>
        <tissue evidence="2">Rhizome</tissue>
    </source>
</reference>
<evidence type="ECO:0000313" key="2">
    <source>
        <dbReference type="EMBL" id="KAG6503641.1"/>
    </source>
</evidence>
<dbReference type="Proteomes" id="UP000734854">
    <property type="component" value="Unassembled WGS sequence"/>
</dbReference>
<feature type="compositionally biased region" description="Basic and acidic residues" evidence="1">
    <location>
        <begin position="57"/>
        <end position="70"/>
    </location>
</feature>
<keyword evidence="3" id="KW-1185">Reference proteome</keyword>
<feature type="region of interest" description="Disordered" evidence="1">
    <location>
        <begin position="57"/>
        <end position="93"/>
    </location>
</feature>
<evidence type="ECO:0000256" key="1">
    <source>
        <dbReference type="SAM" id="MobiDB-lite"/>
    </source>
</evidence>
<dbReference type="AlphaFoldDB" id="A0A8J5GD90"/>